<dbReference type="Pfam" id="PF00155">
    <property type="entry name" value="Aminotran_1_2"/>
    <property type="match status" value="1"/>
</dbReference>
<evidence type="ECO:0000259" key="7">
    <source>
        <dbReference type="PROSITE" id="PS50949"/>
    </source>
</evidence>
<evidence type="ECO:0000256" key="3">
    <source>
        <dbReference type="ARBA" id="ARBA00023015"/>
    </source>
</evidence>
<evidence type="ECO:0000256" key="6">
    <source>
        <dbReference type="SAM" id="MobiDB-lite"/>
    </source>
</evidence>
<keyword evidence="4" id="KW-0238">DNA-binding</keyword>
<protein>
    <submittedName>
        <fullName evidence="8">PLP-dependent aminotransferase family protein</fullName>
    </submittedName>
</protein>
<dbReference type="SUPFAM" id="SSF53383">
    <property type="entry name" value="PLP-dependent transferases"/>
    <property type="match status" value="1"/>
</dbReference>
<dbReference type="InterPro" id="IPR051446">
    <property type="entry name" value="HTH_trans_reg/aminotransferase"/>
</dbReference>
<dbReference type="PANTHER" id="PTHR46577:SF1">
    <property type="entry name" value="HTH-TYPE TRANSCRIPTIONAL REGULATORY PROTEIN GABR"/>
    <property type="match status" value="1"/>
</dbReference>
<evidence type="ECO:0000256" key="4">
    <source>
        <dbReference type="ARBA" id="ARBA00023125"/>
    </source>
</evidence>
<dbReference type="EMBL" id="CP165727">
    <property type="protein sequence ID" value="XDV62665.1"/>
    <property type="molecule type" value="Genomic_DNA"/>
</dbReference>
<dbReference type="InterPro" id="IPR004839">
    <property type="entry name" value="Aminotransferase_I/II_large"/>
</dbReference>
<dbReference type="GO" id="GO:0003700">
    <property type="term" value="F:DNA-binding transcription factor activity"/>
    <property type="evidence" value="ECO:0007669"/>
    <property type="project" value="InterPro"/>
</dbReference>
<dbReference type="Pfam" id="PF00392">
    <property type="entry name" value="GntR"/>
    <property type="match status" value="1"/>
</dbReference>
<comment type="similarity">
    <text evidence="1">In the C-terminal section; belongs to the class-I pyridoxal-phosphate-dependent aminotransferase family.</text>
</comment>
<evidence type="ECO:0000256" key="1">
    <source>
        <dbReference type="ARBA" id="ARBA00005384"/>
    </source>
</evidence>
<dbReference type="SUPFAM" id="SSF46785">
    <property type="entry name" value="Winged helix' DNA-binding domain"/>
    <property type="match status" value="1"/>
</dbReference>
<keyword evidence="8" id="KW-0808">Transferase</keyword>
<accession>A0AB39XZL9</accession>
<dbReference type="InterPro" id="IPR015424">
    <property type="entry name" value="PyrdxlP-dep_Trfase"/>
</dbReference>
<dbReference type="GO" id="GO:0030170">
    <property type="term" value="F:pyridoxal phosphate binding"/>
    <property type="evidence" value="ECO:0007669"/>
    <property type="project" value="InterPro"/>
</dbReference>
<dbReference type="AlphaFoldDB" id="A0AB39XZL9"/>
<feature type="compositionally biased region" description="Low complexity" evidence="6">
    <location>
        <begin position="116"/>
        <end position="130"/>
    </location>
</feature>
<evidence type="ECO:0000313" key="8">
    <source>
        <dbReference type="EMBL" id="XDV62665.1"/>
    </source>
</evidence>
<dbReference type="RefSeq" id="WP_369777150.1">
    <property type="nucleotide sequence ID" value="NZ_CP165727.1"/>
</dbReference>
<dbReference type="InterPro" id="IPR000524">
    <property type="entry name" value="Tscrpt_reg_HTH_GntR"/>
</dbReference>
<feature type="domain" description="HTH gntR-type" evidence="7">
    <location>
        <begin position="34"/>
        <end position="102"/>
    </location>
</feature>
<keyword evidence="3" id="KW-0805">Transcription regulation</keyword>
<gene>
    <name evidence="8" type="ORF">AB5J51_06800</name>
</gene>
<organism evidence="8">
    <name type="scientific">Streptomyces sp. R33</name>
    <dbReference type="NCBI Taxonomy" id="3238629"/>
    <lineage>
        <taxon>Bacteria</taxon>
        <taxon>Bacillati</taxon>
        <taxon>Actinomycetota</taxon>
        <taxon>Actinomycetes</taxon>
        <taxon>Kitasatosporales</taxon>
        <taxon>Streptomycetaceae</taxon>
        <taxon>Streptomyces</taxon>
    </lineage>
</organism>
<keyword evidence="5" id="KW-0804">Transcription</keyword>
<reference evidence="8" key="1">
    <citation type="submission" date="2024-08" db="EMBL/GenBank/DDBJ databases">
        <authorList>
            <person name="Yu S.T."/>
        </authorList>
    </citation>
    <scope>NUCLEOTIDE SEQUENCE</scope>
    <source>
        <strain evidence="8">R33</strain>
    </source>
</reference>
<dbReference type="CDD" id="cd07377">
    <property type="entry name" value="WHTH_GntR"/>
    <property type="match status" value="1"/>
</dbReference>
<dbReference type="InterPro" id="IPR036390">
    <property type="entry name" value="WH_DNA-bd_sf"/>
</dbReference>
<evidence type="ECO:0000256" key="2">
    <source>
        <dbReference type="ARBA" id="ARBA00022898"/>
    </source>
</evidence>
<sequence>MDSAEVHRSKGSKRAMSVGGSDFLQLDVGQAPPGGRTEWLTARIRAAIADGTLPVGSRLPAGRVLAAELGVSRGLVTEAYQRLADAGQVLGRGRAGTTVVAAPPATTARRAPEPSAPAGAFGPAGLLGSAGPLGSGGPPGPFGPQADGPLVDALRGVPCRIDLSPGVPDLTAFPRTAWLQAERRVLAGLTSADFGYGNPQGTPALRAAVAGWLARNRGIRADPDEVVVVAGVAQALGLLAHVLREDGVRRVAVEDPGSLGARQQLEYGRLETVPVPVDGSGLDTAALRASGAGAVLLTPAHQFPTGVVLDGERRRELLGWAAAGGLVIEDDYDAEHRYDRAPVPALRALLPEGVCYAGSVSKLLAPALRLGWLLVPPRLRDAVVAAKRYADLGNPVLAQLVLARLMESGELERHLRFVRRRHRRRRDAMLRAVDAHLPGARVHGAAAGLHLMVTFDGAAFEDTALAAAALALGVKAHPLFWHRIRPGSPGLVLGYAAGPPGELEEGVALLGRALDRLR</sequence>
<keyword evidence="8" id="KW-0032">Aminotransferase</keyword>
<dbReference type="InterPro" id="IPR036388">
    <property type="entry name" value="WH-like_DNA-bd_sf"/>
</dbReference>
<name>A0AB39XZL9_9ACTN</name>
<dbReference type="PROSITE" id="PS50949">
    <property type="entry name" value="HTH_GNTR"/>
    <property type="match status" value="1"/>
</dbReference>
<proteinExistence type="inferred from homology"/>
<dbReference type="Gene3D" id="3.40.640.10">
    <property type="entry name" value="Type I PLP-dependent aspartate aminotransferase-like (Major domain)"/>
    <property type="match status" value="1"/>
</dbReference>
<dbReference type="InterPro" id="IPR015421">
    <property type="entry name" value="PyrdxlP-dep_Trfase_major"/>
</dbReference>
<feature type="region of interest" description="Disordered" evidence="6">
    <location>
        <begin position="103"/>
        <end position="139"/>
    </location>
</feature>
<dbReference type="Gene3D" id="1.10.10.10">
    <property type="entry name" value="Winged helix-like DNA-binding domain superfamily/Winged helix DNA-binding domain"/>
    <property type="match status" value="1"/>
</dbReference>
<evidence type="ECO:0000256" key="5">
    <source>
        <dbReference type="ARBA" id="ARBA00023163"/>
    </source>
</evidence>
<dbReference type="GO" id="GO:0008483">
    <property type="term" value="F:transaminase activity"/>
    <property type="evidence" value="ECO:0007669"/>
    <property type="project" value="UniProtKB-KW"/>
</dbReference>
<dbReference type="CDD" id="cd00609">
    <property type="entry name" value="AAT_like"/>
    <property type="match status" value="1"/>
</dbReference>
<keyword evidence="2" id="KW-0663">Pyridoxal phosphate</keyword>
<dbReference type="SMART" id="SM00345">
    <property type="entry name" value="HTH_GNTR"/>
    <property type="match status" value="1"/>
</dbReference>
<dbReference type="GO" id="GO:0003677">
    <property type="term" value="F:DNA binding"/>
    <property type="evidence" value="ECO:0007669"/>
    <property type="project" value="UniProtKB-KW"/>
</dbReference>
<dbReference type="PANTHER" id="PTHR46577">
    <property type="entry name" value="HTH-TYPE TRANSCRIPTIONAL REGULATORY PROTEIN GABR"/>
    <property type="match status" value="1"/>
</dbReference>